<dbReference type="InterPro" id="IPR017853">
    <property type="entry name" value="GH"/>
</dbReference>
<dbReference type="GO" id="GO:0031218">
    <property type="term" value="F:arabinogalactan endo-1,4-beta-galactosidase activity"/>
    <property type="evidence" value="ECO:0007669"/>
    <property type="project" value="UniProtKB-EC"/>
</dbReference>
<protein>
    <recommendedName>
        <fullName evidence="3 6">Arabinogalactan endo-beta-1,4-galactanase</fullName>
        <ecNumber evidence="3 6">3.2.1.89</ecNumber>
    </recommendedName>
</protein>
<dbReference type="GO" id="GO:0015926">
    <property type="term" value="F:glucosidase activity"/>
    <property type="evidence" value="ECO:0007669"/>
    <property type="project" value="InterPro"/>
</dbReference>
<comment type="similarity">
    <text evidence="2 6">Belongs to the glycosyl hydrolase 53 family.</text>
</comment>
<comment type="caution">
    <text evidence="7">The sequence shown here is derived from an EMBL/GenBank/DDBJ whole genome shotgun (WGS) entry which is preliminary data.</text>
</comment>
<evidence type="ECO:0000256" key="2">
    <source>
        <dbReference type="ARBA" id="ARBA00010687"/>
    </source>
</evidence>
<feature type="signal peptide" evidence="6">
    <location>
        <begin position="1"/>
        <end position="24"/>
    </location>
</feature>
<evidence type="ECO:0000256" key="3">
    <source>
        <dbReference type="ARBA" id="ARBA00012556"/>
    </source>
</evidence>
<dbReference type="EC" id="3.2.1.89" evidence="3 6"/>
<name>A0A9D1H227_9FIRM</name>
<dbReference type="EMBL" id="DVLU01000001">
    <property type="protein sequence ID" value="HIT84282.1"/>
    <property type="molecule type" value="Genomic_DNA"/>
</dbReference>
<dbReference type="AlphaFoldDB" id="A0A9D1H227"/>
<dbReference type="Gene3D" id="3.20.20.80">
    <property type="entry name" value="Glycosidases"/>
    <property type="match status" value="1"/>
</dbReference>
<evidence type="ECO:0000256" key="5">
    <source>
        <dbReference type="ARBA" id="ARBA00023295"/>
    </source>
</evidence>
<proteinExistence type="inferred from homology"/>
<keyword evidence="5 6" id="KW-0326">Glycosidase</keyword>
<evidence type="ECO:0000256" key="4">
    <source>
        <dbReference type="ARBA" id="ARBA00022801"/>
    </source>
</evidence>
<dbReference type="InterPro" id="IPR011683">
    <property type="entry name" value="Glyco_hydro_53"/>
</dbReference>
<dbReference type="SUPFAM" id="SSF51445">
    <property type="entry name" value="(Trans)glycosidases"/>
    <property type="match status" value="1"/>
</dbReference>
<dbReference type="InterPro" id="IPR008979">
    <property type="entry name" value="Galactose-bd-like_sf"/>
</dbReference>
<dbReference type="Proteomes" id="UP000824165">
    <property type="component" value="Unassembled WGS sequence"/>
</dbReference>
<dbReference type="Pfam" id="PF07745">
    <property type="entry name" value="Glyco_hydro_53"/>
    <property type="match status" value="1"/>
</dbReference>
<evidence type="ECO:0000313" key="8">
    <source>
        <dbReference type="Proteomes" id="UP000824165"/>
    </source>
</evidence>
<gene>
    <name evidence="7" type="ORF">IAA60_00080</name>
</gene>
<comment type="catalytic activity">
    <reaction evidence="1 6">
        <text>The enzyme specifically hydrolyzes (1-&gt;4)-beta-D-galactosidic linkages in type I arabinogalactans.</text>
        <dbReference type="EC" id="3.2.1.89"/>
    </reaction>
</comment>
<dbReference type="Gene3D" id="2.60.120.260">
    <property type="entry name" value="Galactose-binding domain-like"/>
    <property type="match status" value="2"/>
</dbReference>
<reference evidence="7" key="2">
    <citation type="journal article" date="2021" name="PeerJ">
        <title>Extensive microbial diversity within the chicken gut microbiome revealed by metagenomics and culture.</title>
        <authorList>
            <person name="Gilroy R."/>
            <person name="Ravi A."/>
            <person name="Getino M."/>
            <person name="Pursley I."/>
            <person name="Horton D.L."/>
            <person name="Alikhan N.F."/>
            <person name="Baker D."/>
            <person name="Gharbi K."/>
            <person name="Hall N."/>
            <person name="Watson M."/>
            <person name="Adriaenssens E.M."/>
            <person name="Foster-Nyarko E."/>
            <person name="Jarju S."/>
            <person name="Secka A."/>
            <person name="Antonio M."/>
            <person name="Oren A."/>
            <person name="Chaudhuri R.R."/>
            <person name="La Ragione R."/>
            <person name="Hildebrand F."/>
            <person name="Pallen M.J."/>
        </authorList>
    </citation>
    <scope>NUCLEOTIDE SEQUENCE</scope>
    <source>
        <strain evidence="7">CHK181-108</strain>
    </source>
</reference>
<feature type="chain" id="PRO_5039750577" description="Arabinogalactan endo-beta-1,4-galactanase" evidence="6">
    <location>
        <begin position="25"/>
        <end position="856"/>
    </location>
</feature>
<keyword evidence="4 6" id="KW-0378">Hydrolase</keyword>
<evidence type="ECO:0000313" key="7">
    <source>
        <dbReference type="EMBL" id="HIT84282.1"/>
    </source>
</evidence>
<dbReference type="PANTHER" id="PTHR34983:SF1">
    <property type="entry name" value="ARABINOGALACTAN ENDO-BETA-1,4-GALACTANASE A"/>
    <property type="match status" value="1"/>
</dbReference>
<dbReference type="GO" id="GO:0045490">
    <property type="term" value="P:pectin catabolic process"/>
    <property type="evidence" value="ECO:0007669"/>
    <property type="project" value="TreeGrafter"/>
</dbReference>
<dbReference type="SUPFAM" id="SSF49785">
    <property type="entry name" value="Galactose-binding domain-like"/>
    <property type="match status" value="1"/>
</dbReference>
<sequence>MKRIFNYFLAAVMLITLCPAAVHADTNLLANAGFEEELRTDGEWHFPSPGGWYGEDGSSITAEQHYEGASSLMINDGTTGQRVSLEAGKTYMLSAFLKADASTDKPLMTFSDGANEWPGSSHVAQTALNVTFGWQKFTLELECTSSKDYVITFQNWDSGINVYVDSVTLCEYDAPYDGGGVVNGDFAGGTDGWTLDGGQAEVSDNIITVSNARLYQTVTNLENGVYNLSAYAKTDKISGVSYLYGKTAGHTMASTSVPMTDTIQKVVVPNIIVEDGTCDIGLYTQGGAEVSLTNVSLSTAEDTRVPFLKGGEISKLTYVEDKDGKFYYADGTEGDALQIMAENGFNLARIRLLDNPGKGRGDGTYYLPEGYMTEEDCLNLAKRAKDKGMQIMFSIAYSDYWVDADKQMVPHAWQEEIDALGLSGEELVSYLEKKVYDYTFDILKKLEAQNTIPEYVSIGNEVQVGILFNKRDDNNGLYNNSAYLARLLEAGAKAVKDASPDSKVVLHSDNGGNLYRRGTFIDALRKMDRSLFDVIGVSYYPYWSSKTASPNNTPLSIDDVVNDFTKVINEFDKDVIIMETGYNWAELRGDNYEGQLQDSGYYQDIYGESRDGQRAFLTELYSKMKQVLGGRCIGDLYWDPVMIYDGGKYVIGWAIKEDGDWTDANVVSNSTIFDFDGKEVAGQQAMKYNTNSSDNIIITGTVRCGDDILENADVILTVNGTEYKTSTDKFGQYIASVPYPESGTFSISSNLSDETFEKDAPYDGIIVDGVDINTRGYIRDVSMTEENGIVRCSVDYEAEDGTLLFISAFDENALLSGCSVNTADAEFNSESTGQVKVYLWDENMVPLCDAMTAIIK</sequence>
<organism evidence="7 8">
    <name type="scientific">Candidatus Ornithomonoglobus intestinigallinarum</name>
    <dbReference type="NCBI Taxonomy" id="2840894"/>
    <lineage>
        <taxon>Bacteria</taxon>
        <taxon>Bacillati</taxon>
        <taxon>Bacillota</taxon>
        <taxon>Clostridia</taxon>
        <taxon>Candidatus Ornithomonoglobus</taxon>
    </lineage>
</organism>
<keyword evidence="6" id="KW-0732">Signal</keyword>
<reference evidence="7" key="1">
    <citation type="submission" date="2020-10" db="EMBL/GenBank/DDBJ databases">
        <authorList>
            <person name="Gilroy R."/>
        </authorList>
    </citation>
    <scope>NUCLEOTIDE SEQUENCE</scope>
    <source>
        <strain evidence="7">CHK181-108</strain>
    </source>
</reference>
<evidence type="ECO:0000256" key="1">
    <source>
        <dbReference type="ARBA" id="ARBA00001695"/>
    </source>
</evidence>
<dbReference type="PANTHER" id="PTHR34983">
    <property type="entry name" value="ARABINOGALACTAN ENDO-BETA-1,4-GALACTANASE A"/>
    <property type="match status" value="1"/>
</dbReference>
<evidence type="ECO:0000256" key="6">
    <source>
        <dbReference type="RuleBase" id="RU361192"/>
    </source>
</evidence>
<accession>A0A9D1H227</accession>